<name>A0A1G8WQU2_9BACI</name>
<dbReference type="InterPro" id="IPR009910">
    <property type="entry name" value="DUF1450"/>
</dbReference>
<sequence length="101" mass="11514">MKSTHVRFWDYNKEKETDSHGVVLVEICDSNLLSTIDAEEILEEEYPEVDVLISDCLSYCGLCAIKPYALVNNKRVFGHSAEEAMDKIRKQIDEELAAFAE</sequence>
<dbReference type="AlphaFoldDB" id="A0A1G8WQU2"/>
<dbReference type="EMBL" id="FNEV01000018">
    <property type="protein sequence ID" value="SDJ80427.1"/>
    <property type="molecule type" value="Genomic_DNA"/>
</dbReference>
<keyword evidence="2" id="KW-1185">Reference proteome</keyword>
<dbReference type="STRING" id="86666.SAMN04490247_3285"/>
<organism evidence="1 2">
    <name type="scientific">Salimicrobium halophilum</name>
    <dbReference type="NCBI Taxonomy" id="86666"/>
    <lineage>
        <taxon>Bacteria</taxon>
        <taxon>Bacillati</taxon>
        <taxon>Bacillota</taxon>
        <taxon>Bacilli</taxon>
        <taxon>Bacillales</taxon>
        <taxon>Bacillaceae</taxon>
        <taxon>Salimicrobium</taxon>
    </lineage>
</organism>
<gene>
    <name evidence="1" type="ORF">SAMN04490247_3285</name>
</gene>
<evidence type="ECO:0000313" key="1">
    <source>
        <dbReference type="EMBL" id="SDJ80427.1"/>
    </source>
</evidence>
<protein>
    <submittedName>
        <fullName evidence="1">Uncharacterized protein YuzB, UPF0349 family</fullName>
    </submittedName>
</protein>
<evidence type="ECO:0000313" key="2">
    <source>
        <dbReference type="Proteomes" id="UP000199225"/>
    </source>
</evidence>
<proteinExistence type="predicted"/>
<dbReference type="Pfam" id="PF07293">
    <property type="entry name" value="DUF1450"/>
    <property type="match status" value="1"/>
</dbReference>
<dbReference type="Proteomes" id="UP000199225">
    <property type="component" value="Unassembled WGS sequence"/>
</dbReference>
<accession>A0A1G8WQU2</accession>
<reference evidence="2" key="1">
    <citation type="submission" date="2016-10" db="EMBL/GenBank/DDBJ databases">
        <authorList>
            <person name="Varghese N."/>
            <person name="Submissions S."/>
        </authorList>
    </citation>
    <scope>NUCLEOTIDE SEQUENCE [LARGE SCALE GENOMIC DNA]</scope>
    <source>
        <strain evidence="2">DSM 4771</strain>
    </source>
</reference>